<dbReference type="GO" id="GO:0003723">
    <property type="term" value="F:RNA binding"/>
    <property type="evidence" value="ECO:0007669"/>
    <property type="project" value="InterPro"/>
</dbReference>
<dbReference type="PROSITE" id="PS50171">
    <property type="entry name" value="ZF_MATRIN"/>
    <property type="match status" value="1"/>
</dbReference>
<accession>A0AAD5JWV2</accession>
<dbReference type="InterPro" id="IPR000690">
    <property type="entry name" value="Matrin/U1-C_Znf_C2H2"/>
</dbReference>
<keyword evidence="7" id="KW-0539">Nucleus</keyword>
<dbReference type="InterPro" id="IPR022755">
    <property type="entry name" value="Znf_C2H2_jaz"/>
</dbReference>
<dbReference type="Pfam" id="PF16837">
    <property type="entry name" value="SF3A3"/>
    <property type="match status" value="1"/>
</dbReference>
<dbReference type="InterPro" id="IPR003604">
    <property type="entry name" value="Matrin/U1-like-C_Znf_C2H2"/>
</dbReference>
<dbReference type="InterPro" id="IPR036236">
    <property type="entry name" value="Znf_C2H2_sf"/>
</dbReference>
<reference evidence="10" key="2">
    <citation type="submission" date="2023-02" db="EMBL/GenBank/DDBJ databases">
        <authorList>
            <consortium name="DOE Joint Genome Institute"/>
            <person name="Mondo S.J."/>
            <person name="Chang Y."/>
            <person name="Wang Y."/>
            <person name="Ahrendt S."/>
            <person name="Andreopoulos W."/>
            <person name="Barry K."/>
            <person name="Beard J."/>
            <person name="Benny G.L."/>
            <person name="Blankenship S."/>
            <person name="Bonito G."/>
            <person name="Cuomo C."/>
            <person name="Desiro A."/>
            <person name="Gervers K.A."/>
            <person name="Hundley H."/>
            <person name="Kuo A."/>
            <person name="LaButti K."/>
            <person name="Lang B.F."/>
            <person name="Lipzen A."/>
            <person name="O'Donnell K."/>
            <person name="Pangilinan J."/>
            <person name="Reynolds N."/>
            <person name="Sandor L."/>
            <person name="Smith M.W."/>
            <person name="Tsang A."/>
            <person name="Grigoriev I.V."/>
            <person name="Stajich J.E."/>
            <person name="Spatafora J.W."/>
        </authorList>
    </citation>
    <scope>NUCLEOTIDE SEQUENCE</scope>
    <source>
        <strain evidence="10">RSA 2281</strain>
    </source>
</reference>
<dbReference type="Gene3D" id="3.30.160.60">
    <property type="entry name" value="Classic Zinc Finger"/>
    <property type="match status" value="1"/>
</dbReference>
<feature type="domain" description="Matrin-type" evidence="9">
    <location>
        <begin position="389"/>
        <end position="420"/>
    </location>
</feature>
<keyword evidence="6" id="KW-0862">Zinc</keyword>
<keyword evidence="5" id="KW-0863">Zinc-finger</keyword>
<sequence length="484" mass="57513">MNNLIERQRGLHEEIERLEQAIVDQFMEDLKTHRDRLRNEHIVDRFLTRISDKSNNLYDMYEDKDGLRQSEIEALSASTEFSEFYERLRVIKDHHRKYPNEPVEPPEMEFIHMNLTSGGDAEDGEEDELEKKFSGEESYGRYLDMNALHGKYINLKDVKKLEYLQYLSEFDDFANAYPKQMKTSPDYKQYLNDLSEYLYSFFRRARPLFDLAELEEKAQKEMDEKWESGQIAGWEDIGNEMLDPELYCNACQKQFSKKTVYDAHLTGKKHRKNAEKLKQEQTTEETNGHSDTKQDRRKELAWKELLIAKYAEGLSDIREETKANVERKQALTDKERTLEQDQEEIDLAEQESDDEDEDRIYNPLKLPLGWDGKPIPYWLYKLHGLGVEYPCEICGNYVYMGRKAFDKHFQEWRHAHGMRCLGIPNTRHFHEITKIDDAFALYGKLKKENAQEDFVPDSMEEYEDDEGNVFNRKTYEDLRRQGII</sequence>
<feature type="region of interest" description="Disordered" evidence="8">
    <location>
        <begin position="270"/>
        <end position="296"/>
    </location>
</feature>
<evidence type="ECO:0000313" key="11">
    <source>
        <dbReference type="Proteomes" id="UP001209540"/>
    </source>
</evidence>
<evidence type="ECO:0000256" key="7">
    <source>
        <dbReference type="ARBA" id="ARBA00023242"/>
    </source>
</evidence>
<evidence type="ECO:0000256" key="1">
    <source>
        <dbReference type="ARBA" id="ARBA00004123"/>
    </source>
</evidence>
<dbReference type="GO" id="GO:0005681">
    <property type="term" value="C:spliceosomal complex"/>
    <property type="evidence" value="ECO:0007669"/>
    <property type="project" value="InterPro"/>
</dbReference>
<evidence type="ECO:0000256" key="8">
    <source>
        <dbReference type="SAM" id="MobiDB-lite"/>
    </source>
</evidence>
<dbReference type="PANTHER" id="PTHR12786:SF2">
    <property type="entry name" value="SPLICING FACTOR 3A SUBUNIT 3"/>
    <property type="match status" value="1"/>
</dbReference>
<comment type="subcellular location">
    <subcellularLocation>
        <location evidence="1">Nucleus</location>
    </subcellularLocation>
</comment>
<evidence type="ECO:0000256" key="4">
    <source>
        <dbReference type="ARBA" id="ARBA00022723"/>
    </source>
</evidence>
<dbReference type="GO" id="GO:0000398">
    <property type="term" value="P:mRNA splicing, via spliceosome"/>
    <property type="evidence" value="ECO:0007669"/>
    <property type="project" value="InterPro"/>
</dbReference>
<dbReference type="Pfam" id="PF11931">
    <property type="entry name" value="SF3a60_Prp9_C"/>
    <property type="match status" value="1"/>
</dbReference>
<keyword evidence="11" id="KW-1185">Reference proteome</keyword>
<dbReference type="InterPro" id="IPR031774">
    <property type="entry name" value="SF3A3_dom"/>
</dbReference>
<feature type="compositionally biased region" description="Basic and acidic residues" evidence="8">
    <location>
        <begin position="274"/>
        <end position="296"/>
    </location>
</feature>
<organism evidence="10 11">
    <name type="scientific">Phascolomyces articulosus</name>
    <dbReference type="NCBI Taxonomy" id="60185"/>
    <lineage>
        <taxon>Eukaryota</taxon>
        <taxon>Fungi</taxon>
        <taxon>Fungi incertae sedis</taxon>
        <taxon>Mucoromycota</taxon>
        <taxon>Mucoromycotina</taxon>
        <taxon>Mucoromycetes</taxon>
        <taxon>Mucorales</taxon>
        <taxon>Lichtheimiaceae</taxon>
        <taxon>Phascolomyces</taxon>
    </lineage>
</organism>
<dbReference type="AlphaFoldDB" id="A0AAD5JWV2"/>
<dbReference type="EMBL" id="JAIXMP010000050">
    <property type="protein sequence ID" value="KAI9245694.1"/>
    <property type="molecule type" value="Genomic_DNA"/>
</dbReference>
<dbReference type="PANTHER" id="PTHR12786">
    <property type="entry name" value="SPLICING FACTOR SF3A-RELATED"/>
    <property type="match status" value="1"/>
</dbReference>
<comment type="caution">
    <text evidence="10">The sequence shown here is derived from an EMBL/GenBank/DDBJ whole genome shotgun (WGS) entry which is preliminary data.</text>
</comment>
<evidence type="ECO:0000256" key="5">
    <source>
        <dbReference type="ARBA" id="ARBA00022771"/>
    </source>
</evidence>
<evidence type="ECO:0000259" key="9">
    <source>
        <dbReference type="PROSITE" id="PS50171"/>
    </source>
</evidence>
<evidence type="ECO:0000256" key="6">
    <source>
        <dbReference type="ARBA" id="ARBA00022833"/>
    </source>
</evidence>
<dbReference type="Pfam" id="PF12108">
    <property type="entry name" value="SF3a60_bindingd"/>
    <property type="match status" value="1"/>
</dbReference>
<reference evidence="10" key="1">
    <citation type="journal article" date="2022" name="IScience">
        <title>Evolution of zygomycete secretomes and the origins of terrestrial fungal ecologies.</title>
        <authorList>
            <person name="Chang Y."/>
            <person name="Wang Y."/>
            <person name="Mondo S."/>
            <person name="Ahrendt S."/>
            <person name="Andreopoulos W."/>
            <person name="Barry K."/>
            <person name="Beard J."/>
            <person name="Benny G.L."/>
            <person name="Blankenship S."/>
            <person name="Bonito G."/>
            <person name="Cuomo C."/>
            <person name="Desiro A."/>
            <person name="Gervers K.A."/>
            <person name="Hundley H."/>
            <person name="Kuo A."/>
            <person name="LaButti K."/>
            <person name="Lang B.F."/>
            <person name="Lipzen A."/>
            <person name="O'Donnell K."/>
            <person name="Pangilinan J."/>
            <person name="Reynolds N."/>
            <person name="Sandor L."/>
            <person name="Smith M.E."/>
            <person name="Tsang A."/>
            <person name="Grigoriev I.V."/>
            <person name="Stajich J.E."/>
            <person name="Spatafora J.W."/>
        </authorList>
    </citation>
    <scope>NUCLEOTIDE SEQUENCE</scope>
    <source>
        <strain evidence="10">RSA 2281</strain>
    </source>
</reference>
<dbReference type="InterPro" id="IPR013087">
    <property type="entry name" value="Znf_C2H2_type"/>
</dbReference>
<name>A0AAD5JWV2_9FUNG</name>
<feature type="region of interest" description="Disordered" evidence="8">
    <location>
        <begin position="333"/>
        <end position="356"/>
    </location>
</feature>
<dbReference type="Pfam" id="PF12171">
    <property type="entry name" value="zf-C2H2_jaz"/>
    <property type="match status" value="1"/>
</dbReference>
<dbReference type="GO" id="GO:0008270">
    <property type="term" value="F:zinc ion binding"/>
    <property type="evidence" value="ECO:0007669"/>
    <property type="project" value="UniProtKB-KW"/>
</dbReference>
<evidence type="ECO:0000256" key="2">
    <source>
        <dbReference type="ARBA" id="ARBA00008776"/>
    </source>
</evidence>
<dbReference type="PROSITE" id="PS00028">
    <property type="entry name" value="ZINC_FINGER_C2H2_1"/>
    <property type="match status" value="1"/>
</dbReference>
<dbReference type="Proteomes" id="UP001209540">
    <property type="component" value="Unassembled WGS sequence"/>
</dbReference>
<dbReference type="InterPro" id="IPR051421">
    <property type="entry name" value="RNA_Proc_DNA_Dmg_Regulator"/>
</dbReference>
<evidence type="ECO:0000313" key="10">
    <source>
        <dbReference type="EMBL" id="KAI9245694.1"/>
    </source>
</evidence>
<dbReference type="InterPro" id="IPR021966">
    <property type="entry name" value="SF3a60_bindingd"/>
</dbReference>
<dbReference type="SMART" id="SM00355">
    <property type="entry name" value="ZnF_C2H2"/>
    <property type="match status" value="2"/>
</dbReference>
<protein>
    <recommendedName>
        <fullName evidence="9">Matrin-type domain-containing protein</fullName>
    </recommendedName>
</protein>
<comment type="similarity">
    <text evidence="2">Belongs to the SF3A3 family.</text>
</comment>
<dbReference type="InterPro" id="IPR024598">
    <property type="entry name" value="SF3a60/Prp9_C"/>
</dbReference>
<keyword evidence="4" id="KW-0479">Metal-binding</keyword>
<dbReference type="SMART" id="SM00451">
    <property type="entry name" value="ZnF_U1"/>
    <property type="match status" value="1"/>
</dbReference>
<gene>
    <name evidence="10" type="ORF">BDA99DRAFT_490197</name>
</gene>
<keyword evidence="3" id="KW-0597">Phosphoprotein</keyword>
<evidence type="ECO:0000256" key="3">
    <source>
        <dbReference type="ARBA" id="ARBA00022553"/>
    </source>
</evidence>
<feature type="compositionally biased region" description="Acidic residues" evidence="8">
    <location>
        <begin position="340"/>
        <end position="356"/>
    </location>
</feature>
<dbReference type="SUPFAM" id="SSF57667">
    <property type="entry name" value="beta-beta-alpha zinc fingers"/>
    <property type="match status" value="1"/>
</dbReference>
<proteinExistence type="inferred from homology"/>